<sequence>MPNGTDDIRELEQLDINYFLHPTSSIQQQQDAGPAFIFKEGECIYLEDGKGREYIMFPINIVAINPL</sequence>
<comment type="caution">
    <text evidence="1">The sequence shown here is derived from an EMBL/GenBank/DDBJ whole genome shotgun (WGS) entry which is preliminary data.</text>
</comment>
<name>A0ABS7UQT2_9BACI</name>
<organism evidence="1 2">
    <name type="scientific">Metabacillus rhizolycopersici</name>
    <dbReference type="NCBI Taxonomy" id="2875709"/>
    <lineage>
        <taxon>Bacteria</taxon>
        <taxon>Bacillati</taxon>
        <taxon>Bacillota</taxon>
        <taxon>Bacilli</taxon>
        <taxon>Bacillales</taxon>
        <taxon>Bacillaceae</taxon>
        <taxon>Metabacillus</taxon>
    </lineage>
</organism>
<keyword evidence="2" id="KW-1185">Reference proteome</keyword>
<accession>A0ABS7UQT2</accession>
<evidence type="ECO:0000313" key="1">
    <source>
        <dbReference type="EMBL" id="MBZ5750665.1"/>
    </source>
</evidence>
<protein>
    <submittedName>
        <fullName evidence="1">Uncharacterized protein</fullName>
    </submittedName>
</protein>
<dbReference type="Gene3D" id="3.90.1150.10">
    <property type="entry name" value="Aspartate Aminotransferase, domain 1"/>
    <property type="match status" value="1"/>
</dbReference>
<proteinExistence type="predicted"/>
<dbReference type="InterPro" id="IPR015422">
    <property type="entry name" value="PyrdxlP-dep_Trfase_small"/>
</dbReference>
<dbReference type="Proteomes" id="UP001165287">
    <property type="component" value="Unassembled WGS sequence"/>
</dbReference>
<gene>
    <name evidence="1" type="ORF">K9V48_10470</name>
</gene>
<reference evidence="1" key="1">
    <citation type="submission" date="2024-05" db="EMBL/GenBank/DDBJ databases">
        <title>Metabacillus sp. nov., isolated from the rhizosphere soil of tomato plants.</title>
        <authorList>
            <person name="Ma R."/>
        </authorList>
    </citation>
    <scope>NUCLEOTIDE SEQUENCE</scope>
    <source>
        <strain evidence="1">DBTR6</strain>
    </source>
</reference>
<evidence type="ECO:0000313" key="2">
    <source>
        <dbReference type="Proteomes" id="UP001165287"/>
    </source>
</evidence>
<dbReference type="RefSeq" id="WP_224138948.1">
    <property type="nucleotide sequence ID" value="NZ_JAIQUM010000018.1"/>
</dbReference>
<dbReference type="EMBL" id="JAIQUM010000018">
    <property type="protein sequence ID" value="MBZ5750665.1"/>
    <property type="molecule type" value="Genomic_DNA"/>
</dbReference>